<evidence type="ECO:0000313" key="2">
    <source>
        <dbReference type="Proteomes" id="UP000291838"/>
    </source>
</evidence>
<accession>A0A4Q2RR55</accession>
<dbReference type="EMBL" id="SDWS01000006">
    <property type="protein sequence ID" value="RYB89733.1"/>
    <property type="molecule type" value="Genomic_DNA"/>
</dbReference>
<evidence type="ECO:0000313" key="1">
    <source>
        <dbReference type="EMBL" id="RYB89733.1"/>
    </source>
</evidence>
<comment type="caution">
    <text evidence="1">The sequence shown here is derived from an EMBL/GenBank/DDBJ whole genome shotgun (WGS) entry which is preliminary data.</text>
</comment>
<proteinExistence type="predicted"/>
<gene>
    <name evidence="1" type="ORF">EUA06_14125</name>
</gene>
<keyword evidence="2" id="KW-1185">Reference proteome</keyword>
<evidence type="ECO:0008006" key="3">
    <source>
        <dbReference type="Google" id="ProtNLM"/>
    </source>
</evidence>
<dbReference type="AlphaFoldDB" id="A0A4Q2RR55"/>
<reference evidence="1 2" key="1">
    <citation type="submission" date="2019-01" db="EMBL/GenBank/DDBJ databases">
        <title>Novel species of Nocardioides.</title>
        <authorList>
            <person name="Liu Q."/>
            <person name="Xin Y.-H."/>
        </authorList>
    </citation>
    <scope>NUCLEOTIDE SEQUENCE [LARGE SCALE GENOMIC DNA]</scope>
    <source>
        <strain evidence="1 2">HLT3-15</strain>
    </source>
</reference>
<name>A0A4Q2RR55_9ACTN</name>
<protein>
    <recommendedName>
        <fullName evidence="3">HTH HARE-type domain-containing protein</fullName>
    </recommendedName>
</protein>
<organism evidence="1 2">
    <name type="scientific">Nocardioides glacieisoli</name>
    <dbReference type="NCBI Taxonomy" id="1168730"/>
    <lineage>
        <taxon>Bacteria</taxon>
        <taxon>Bacillati</taxon>
        <taxon>Actinomycetota</taxon>
        <taxon>Actinomycetes</taxon>
        <taxon>Propionibacteriales</taxon>
        <taxon>Nocardioidaceae</taxon>
        <taxon>Nocardioides</taxon>
    </lineage>
</organism>
<dbReference type="Proteomes" id="UP000291838">
    <property type="component" value="Unassembled WGS sequence"/>
</dbReference>
<dbReference type="RefSeq" id="WP_129476898.1">
    <property type="nucleotide sequence ID" value="NZ_SDWS01000006.1"/>
</dbReference>
<sequence>MTPMPPPKPSTEGPRDRQVFHEIGQIVRALEAHGPITPDELRDVVGGRWWEENRFDRALALAASDGMVHTTDDGKVVAT</sequence>
<dbReference type="OrthoDB" id="3786181at2"/>